<dbReference type="HAMAP" id="MF_00797">
    <property type="entry name" value="UPF0335"/>
    <property type="match status" value="1"/>
</dbReference>
<feature type="domain" description="GapR-like DNA-binding" evidence="3">
    <location>
        <begin position="21"/>
        <end position="91"/>
    </location>
</feature>
<keyword evidence="5" id="KW-1185">Reference proteome</keyword>
<comment type="similarity">
    <text evidence="1">Belongs to the UPF0335 family.</text>
</comment>
<dbReference type="InterPro" id="IPR018753">
    <property type="entry name" value="GapR-like"/>
</dbReference>
<dbReference type="GO" id="GO:0003677">
    <property type="term" value="F:DNA binding"/>
    <property type="evidence" value="ECO:0007669"/>
    <property type="project" value="InterPro"/>
</dbReference>
<keyword evidence="2" id="KW-0175">Coiled coil</keyword>
<proteinExistence type="inferred from homology"/>
<dbReference type="EMBL" id="JABFCX010000003">
    <property type="protein sequence ID" value="NNU16518.1"/>
    <property type="molecule type" value="Genomic_DNA"/>
</dbReference>
<evidence type="ECO:0000259" key="3">
    <source>
        <dbReference type="Pfam" id="PF10073"/>
    </source>
</evidence>
<dbReference type="Proteomes" id="UP000536835">
    <property type="component" value="Unassembled WGS sequence"/>
</dbReference>
<dbReference type="InterPro" id="IPR046367">
    <property type="entry name" value="GapR-like_DNA-bd"/>
</dbReference>
<name>A0A7Y3RLX3_9PROT</name>
<evidence type="ECO:0000313" key="5">
    <source>
        <dbReference type="Proteomes" id="UP000536835"/>
    </source>
</evidence>
<sequence>MADGSASFEPATGGSTDTVAGERLRLFIERVENLEEEKKEIMDQVKEVYAEMKGEGYDTKVVRQIVRLRKMDRADRQEQEALLDLYLSAIGEA</sequence>
<evidence type="ECO:0000313" key="4">
    <source>
        <dbReference type="EMBL" id="NNU16518.1"/>
    </source>
</evidence>
<organism evidence="4 5">
    <name type="scientific">Parvularcula mediterranea</name>
    <dbReference type="NCBI Taxonomy" id="2732508"/>
    <lineage>
        <taxon>Bacteria</taxon>
        <taxon>Pseudomonadati</taxon>
        <taxon>Pseudomonadota</taxon>
        <taxon>Alphaproteobacteria</taxon>
        <taxon>Parvularculales</taxon>
        <taxon>Parvularculaceae</taxon>
        <taxon>Parvularcula</taxon>
    </lineage>
</organism>
<dbReference type="Pfam" id="PF10073">
    <property type="entry name" value="GapR_DNA-bd"/>
    <property type="match status" value="1"/>
</dbReference>
<dbReference type="NCBIfam" id="NF010247">
    <property type="entry name" value="PRK13694.1"/>
    <property type="match status" value="1"/>
</dbReference>
<gene>
    <name evidence="4" type="ORF">HK107_09320</name>
</gene>
<evidence type="ECO:0000256" key="1">
    <source>
        <dbReference type="HAMAP-Rule" id="MF_00797"/>
    </source>
</evidence>
<reference evidence="4 5" key="1">
    <citation type="submission" date="2020-05" db="EMBL/GenBank/DDBJ databases">
        <title>Parvularcula mediterraneae sp. nov., isolated from polypropylene straw from shallow seawater of the seashore of Laganas in Zakynthos island, Greece.</title>
        <authorList>
            <person name="Szabo I."/>
            <person name="Al-Omari J."/>
            <person name="Rado J."/>
            <person name="Szerdahelyi G.S."/>
        </authorList>
    </citation>
    <scope>NUCLEOTIDE SEQUENCE [LARGE SCALE GENOMIC DNA]</scope>
    <source>
        <strain evidence="4 5">ZS-1/3</strain>
    </source>
</reference>
<dbReference type="RefSeq" id="WP_173199054.1">
    <property type="nucleotide sequence ID" value="NZ_JABFCX010000003.1"/>
</dbReference>
<accession>A0A7Y3RLX3</accession>
<dbReference type="AlphaFoldDB" id="A0A7Y3RLX3"/>
<comment type="caution">
    <text evidence="4">The sequence shown here is derived from an EMBL/GenBank/DDBJ whole genome shotgun (WGS) entry which is preliminary data.</text>
</comment>
<evidence type="ECO:0000256" key="2">
    <source>
        <dbReference type="SAM" id="Coils"/>
    </source>
</evidence>
<protein>
    <recommendedName>
        <fullName evidence="1">UPF0335 protein HK107_09320</fullName>
    </recommendedName>
</protein>
<feature type="coiled-coil region" evidence="2">
    <location>
        <begin position="24"/>
        <end position="51"/>
    </location>
</feature>